<evidence type="ECO:0000256" key="3">
    <source>
        <dbReference type="ARBA" id="ARBA00022614"/>
    </source>
</evidence>
<comment type="subcellular location">
    <subcellularLocation>
        <location evidence="1">Cytoplasm</location>
    </subcellularLocation>
</comment>
<dbReference type="InterPro" id="IPR011029">
    <property type="entry name" value="DEATH-like_dom_sf"/>
</dbReference>
<dbReference type="AlphaFoldDB" id="A0A8C6TXP1"/>
<dbReference type="Gene3D" id="1.10.533.10">
    <property type="entry name" value="Death Domain, Fas"/>
    <property type="match status" value="1"/>
</dbReference>
<evidence type="ECO:0000313" key="10">
    <source>
        <dbReference type="Proteomes" id="UP000694523"/>
    </source>
</evidence>
<dbReference type="Ensembl" id="ENSNMLT00000029801.1">
    <property type="protein sequence ID" value="ENSNMLP00000026665.1"/>
    <property type="gene ID" value="ENSNMLG00000017012.1"/>
</dbReference>
<dbReference type="InterPro" id="IPR051261">
    <property type="entry name" value="NLR"/>
</dbReference>
<accession>A0A8C6TXP1</accession>
<sequence length="777" mass="89501">MASNAEEERFSDDEEERKKRQRPPSSYGSMKSDSDEMKEDGSETAEDVLQESQCDQEVAGVFNRPAPVLPRGEEVGVQLNRPASPETLYSRTTMQTKPPGALVLETGSDIECCSEEEDEDEVLITNSPEPPEPIELEDEMQMDDHGQPGKMHPEQDLPHVFKTIQKALTDLNKEDLYKFKLNFNLRQSSDLSLKQMFDGDLLDFVDRIIEMFGLEQSLSCTIATLENITKHEEAALLRANCKKALIRFSLMTQFIRDCQFVFEAIPEAGKRARLDDIYIEPEICLCACGGVDSSHEFRSPLQAPIQSPPPGSAVSLVNMFRQQKPDGRPVRTVVTTGLPGIGMSIAVSKYCYDWAEQRANRDFQYVITLPFSSLWNLRDRNPPDEMSMMDVIEYIHSLCKSKTYLDDDECKYLLVMDSFDCYRTPLDWKNTPIINDSHVPAKLDDLIVNLIRGTLLPNAQVWILGRPAAVSQIPSQYVDAFTEIHGFNQEMRDEYMRKHFKPELGNRVVQRYKQLPTLRILTRQPFICWMVDEIFAYNYKKYRDYGQEPPKVTPFYVNTLVVQTNRRLEYYYDQPPMCYNWSKDDQKMLIGLAKMALKMLEQNTFEFSEEDVKHHGLDVRDVTVLSGFCTELPRASSGKRRFSFIHSTFQEFMAALYVFTLFREESKNALEQSKGTWFTSRQQPVKTSAGLVQSAIDLTFASPRGHYDMFLRFLCGLISIENNRTIGGNLYERLPFKDQALYSPEVKELLRKTIQTCPADRKENLEECLREMTQFYN</sequence>
<dbReference type="InterPro" id="IPR041075">
    <property type="entry name" value="NOD1/2_WH"/>
</dbReference>
<dbReference type="Gene3D" id="3.40.50.300">
    <property type="entry name" value="P-loop containing nucleotide triphosphate hydrolases"/>
    <property type="match status" value="1"/>
</dbReference>
<keyword evidence="4" id="KW-0677">Repeat</keyword>
<dbReference type="Pfam" id="PF17779">
    <property type="entry name" value="WHD_NOD2"/>
    <property type="match status" value="1"/>
</dbReference>
<keyword evidence="5" id="KW-0547">Nucleotide-binding</keyword>
<dbReference type="GO" id="GO:0005737">
    <property type="term" value="C:cytoplasm"/>
    <property type="evidence" value="ECO:0007669"/>
    <property type="project" value="UniProtKB-SubCell"/>
</dbReference>
<dbReference type="InterPro" id="IPR041267">
    <property type="entry name" value="NLRP_HD2"/>
</dbReference>
<organism evidence="9 10">
    <name type="scientific">Neogobius melanostomus</name>
    <name type="common">round goby</name>
    <dbReference type="NCBI Taxonomy" id="47308"/>
    <lineage>
        <taxon>Eukaryota</taxon>
        <taxon>Metazoa</taxon>
        <taxon>Chordata</taxon>
        <taxon>Craniata</taxon>
        <taxon>Vertebrata</taxon>
        <taxon>Euteleostomi</taxon>
        <taxon>Actinopterygii</taxon>
        <taxon>Neopterygii</taxon>
        <taxon>Teleostei</taxon>
        <taxon>Neoteleostei</taxon>
        <taxon>Acanthomorphata</taxon>
        <taxon>Gobiaria</taxon>
        <taxon>Gobiiformes</taxon>
        <taxon>Gobioidei</taxon>
        <taxon>Gobiidae</taxon>
        <taxon>Benthophilinae</taxon>
        <taxon>Neogobiini</taxon>
        <taxon>Neogobius</taxon>
    </lineage>
</organism>
<proteinExistence type="predicted"/>
<feature type="compositionally biased region" description="Basic and acidic residues" evidence="7">
    <location>
        <begin position="32"/>
        <end position="41"/>
    </location>
</feature>
<evidence type="ECO:0000256" key="6">
    <source>
        <dbReference type="ARBA" id="ARBA00022840"/>
    </source>
</evidence>
<dbReference type="InterPro" id="IPR007111">
    <property type="entry name" value="NACHT_NTPase"/>
</dbReference>
<dbReference type="PROSITE" id="PS50824">
    <property type="entry name" value="DAPIN"/>
    <property type="match status" value="1"/>
</dbReference>
<evidence type="ECO:0000256" key="7">
    <source>
        <dbReference type="SAM" id="MobiDB-lite"/>
    </source>
</evidence>
<feature type="region of interest" description="Disordered" evidence="7">
    <location>
        <begin position="1"/>
        <end position="80"/>
    </location>
</feature>
<dbReference type="Pfam" id="PF17776">
    <property type="entry name" value="NLRC4_HD2"/>
    <property type="match status" value="1"/>
</dbReference>
<dbReference type="InterPro" id="IPR004020">
    <property type="entry name" value="DAPIN"/>
</dbReference>
<evidence type="ECO:0000256" key="5">
    <source>
        <dbReference type="ARBA" id="ARBA00022741"/>
    </source>
</evidence>
<evidence type="ECO:0000256" key="1">
    <source>
        <dbReference type="ARBA" id="ARBA00004496"/>
    </source>
</evidence>
<dbReference type="GO" id="GO:0005524">
    <property type="term" value="F:ATP binding"/>
    <property type="evidence" value="ECO:0007669"/>
    <property type="project" value="UniProtKB-KW"/>
</dbReference>
<evidence type="ECO:0000313" key="9">
    <source>
        <dbReference type="Ensembl" id="ENSNMLP00000026665.1"/>
    </source>
</evidence>
<evidence type="ECO:0000256" key="2">
    <source>
        <dbReference type="ARBA" id="ARBA00022490"/>
    </source>
</evidence>
<protein>
    <submittedName>
        <fullName evidence="9">NLR family, CARD domain containing 3-like</fullName>
    </submittedName>
</protein>
<evidence type="ECO:0000256" key="4">
    <source>
        <dbReference type="ARBA" id="ARBA00022737"/>
    </source>
</evidence>
<keyword evidence="10" id="KW-1185">Reference proteome</keyword>
<keyword evidence="3" id="KW-0433">Leucine-rich repeat</keyword>
<reference evidence="9" key="2">
    <citation type="submission" date="2025-09" db="UniProtKB">
        <authorList>
            <consortium name="Ensembl"/>
        </authorList>
    </citation>
    <scope>IDENTIFICATION</scope>
</reference>
<dbReference type="Proteomes" id="UP000694523">
    <property type="component" value="Unplaced"/>
</dbReference>
<feature type="domain" description="Pyrin" evidence="8">
    <location>
        <begin position="151"/>
        <end position="243"/>
    </location>
</feature>
<name>A0A8C6TXP1_9GOBI</name>
<reference evidence="9" key="1">
    <citation type="submission" date="2025-08" db="UniProtKB">
        <authorList>
            <consortium name="Ensembl"/>
        </authorList>
    </citation>
    <scope>IDENTIFICATION</scope>
</reference>
<dbReference type="SMART" id="SM01289">
    <property type="entry name" value="PYRIN"/>
    <property type="match status" value="1"/>
</dbReference>
<keyword evidence="2" id="KW-0963">Cytoplasm</keyword>
<dbReference type="Pfam" id="PF05729">
    <property type="entry name" value="NACHT"/>
    <property type="match status" value="1"/>
</dbReference>
<dbReference type="InterPro" id="IPR027417">
    <property type="entry name" value="P-loop_NTPase"/>
</dbReference>
<evidence type="ECO:0000259" key="8">
    <source>
        <dbReference type="PROSITE" id="PS50824"/>
    </source>
</evidence>
<keyword evidence="6" id="KW-0067">ATP-binding</keyword>
<dbReference type="PANTHER" id="PTHR24106">
    <property type="entry name" value="NACHT, LRR AND CARD DOMAINS-CONTAINING"/>
    <property type="match status" value="1"/>
</dbReference>